<organism evidence="2 3">
    <name type="scientific">Caulobacter segnis</name>
    <dbReference type="NCBI Taxonomy" id="88688"/>
    <lineage>
        <taxon>Bacteria</taxon>
        <taxon>Pseudomonadati</taxon>
        <taxon>Pseudomonadota</taxon>
        <taxon>Alphaproteobacteria</taxon>
        <taxon>Caulobacterales</taxon>
        <taxon>Caulobacteraceae</taxon>
        <taxon>Caulobacter</taxon>
    </lineage>
</organism>
<dbReference type="Pfam" id="PF13689">
    <property type="entry name" value="DUF4154"/>
    <property type="match status" value="1"/>
</dbReference>
<accession>A0ABN5IWS7</accession>
<protein>
    <submittedName>
        <fullName evidence="2">DUF4154 domain-containing protein</fullName>
    </submittedName>
</protein>
<proteinExistence type="predicted"/>
<feature type="chain" id="PRO_5046059268" evidence="1">
    <location>
        <begin position="41"/>
        <end position="209"/>
    </location>
</feature>
<dbReference type="InterPro" id="IPR025293">
    <property type="entry name" value="YfiR/HmsC-like"/>
</dbReference>
<reference evidence="2 3" key="1">
    <citation type="journal article" date="2015" name="Biotechnol. Bioeng.">
        <title>Genome sequence and phenotypic characterization of Caulobacter segnis.</title>
        <authorList>
            <person name="Patel S."/>
            <person name="Fletcher B."/>
            <person name="Scott D.C."/>
            <person name="Ely B."/>
        </authorList>
    </citation>
    <scope>NUCLEOTIDE SEQUENCE [LARGE SCALE GENOMIC DNA]</scope>
    <source>
        <strain evidence="2 3">TK0059</strain>
    </source>
</reference>
<sequence length="209" mass="22286">MVLGVSPSYPRSTQGRRCRPRRLTAAAISLLCLLGGGARAQDEAREPHRGHHPHYGGYAVKASHLAKFPAFVAWPEAAFETPASPFRLCVGGQDPFGPTIDSLTRDGRVGDREITVSRLPLVSKTAHCHVLFVSASRTQTPREMLAAVAGRPVLTIADEGLEAPGAMIQFVTIEGRVRFEIRADVAQTEGLAVSSKLLSLSAPRGGGGR</sequence>
<gene>
    <name evidence="2" type="ORF">B7G68_15970</name>
</gene>
<name>A0ABN5IWS7_9CAUL</name>
<dbReference type="EMBL" id="CP027850">
    <property type="protein sequence ID" value="AVQ03217.1"/>
    <property type="molecule type" value="Genomic_DNA"/>
</dbReference>
<keyword evidence="3" id="KW-1185">Reference proteome</keyword>
<keyword evidence="1" id="KW-0732">Signal</keyword>
<evidence type="ECO:0000313" key="2">
    <source>
        <dbReference type="EMBL" id="AVQ03217.1"/>
    </source>
</evidence>
<feature type="signal peptide" evidence="1">
    <location>
        <begin position="1"/>
        <end position="40"/>
    </location>
</feature>
<evidence type="ECO:0000313" key="3">
    <source>
        <dbReference type="Proteomes" id="UP000240527"/>
    </source>
</evidence>
<evidence type="ECO:0000256" key="1">
    <source>
        <dbReference type="SAM" id="SignalP"/>
    </source>
</evidence>
<dbReference type="Proteomes" id="UP000240527">
    <property type="component" value="Chromosome"/>
</dbReference>